<proteinExistence type="inferred from homology"/>
<name>A0AB39BTI6_9BACI</name>
<dbReference type="Gene3D" id="2.60.300.12">
    <property type="entry name" value="HesB-like domain"/>
    <property type="match status" value="1"/>
</dbReference>
<dbReference type="InterPro" id="IPR000361">
    <property type="entry name" value="ATAP_core_dom"/>
</dbReference>
<dbReference type="EMBL" id="CP162551">
    <property type="protein sequence ID" value="XDI36833.1"/>
    <property type="molecule type" value="Genomic_DNA"/>
</dbReference>
<protein>
    <submittedName>
        <fullName evidence="3">HesB/YadR/YfhF family protein</fullName>
    </submittedName>
</protein>
<accession>A0AB39BTI6</accession>
<evidence type="ECO:0000259" key="2">
    <source>
        <dbReference type="Pfam" id="PF01521"/>
    </source>
</evidence>
<reference evidence="3" key="1">
    <citation type="submission" date="2024-07" db="EMBL/GenBank/DDBJ databases">
        <title>Identification and characteristics of an arsenic-resistant bacterial isolate, which belongs to a novel species.</title>
        <authorList>
            <person name="Juszczyk A."/>
            <person name="Kowalczyk A."/>
            <person name="Was K."/>
            <person name="Kosowicz W."/>
            <person name="Budzyn A."/>
            <person name="Latowski D."/>
        </authorList>
    </citation>
    <scope>NUCLEOTIDE SEQUENCE</scope>
    <source>
        <strain evidence="3">As8PL</strain>
    </source>
</reference>
<dbReference type="PIRSF" id="PIRSF034852">
    <property type="entry name" value="UCP034852"/>
    <property type="match status" value="1"/>
</dbReference>
<dbReference type="InterPro" id="IPR035903">
    <property type="entry name" value="HesB-like_dom_sf"/>
</dbReference>
<dbReference type="InterPro" id="IPR008326">
    <property type="entry name" value="PdhI-like"/>
</dbReference>
<evidence type="ECO:0000313" key="3">
    <source>
        <dbReference type="EMBL" id="XDI36833.1"/>
    </source>
</evidence>
<dbReference type="AlphaFoldDB" id="A0AB39BTI6"/>
<organism evidence="3">
    <name type="scientific">Alkalihalophilus sp. As8PL</name>
    <dbReference type="NCBI Taxonomy" id="3237103"/>
    <lineage>
        <taxon>Bacteria</taxon>
        <taxon>Bacillati</taxon>
        <taxon>Bacillota</taxon>
        <taxon>Bacilli</taxon>
        <taxon>Bacillales</taxon>
        <taxon>Bacillaceae</taxon>
        <taxon>Alkalihalophilus</taxon>
    </lineage>
</organism>
<dbReference type="SUPFAM" id="SSF89360">
    <property type="entry name" value="HesB-like domain"/>
    <property type="match status" value="1"/>
</dbReference>
<dbReference type="Pfam" id="PF01521">
    <property type="entry name" value="Fe-S_biosyn"/>
    <property type="match status" value="1"/>
</dbReference>
<sequence>MDIQITKPALTWFKEEFNLKGEGEFIRFFARYGGCGNIQSGFSLGISQDPPDKIGSKAELDGITFFIEEKDLWYFKHLDLKVKYSRKLEEIEFVYEEQQTEKE</sequence>
<comment type="similarity">
    <text evidence="1">Belongs to the HesB/IscA family.</text>
</comment>
<dbReference type="RefSeq" id="WP_368504213.1">
    <property type="nucleotide sequence ID" value="NZ_CP162551.1"/>
</dbReference>
<gene>
    <name evidence="3" type="ORF">AB3N04_19505</name>
</gene>
<evidence type="ECO:0000256" key="1">
    <source>
        <dbReference type="ARBA" id="ARBA00006718"/>
    </source>
</evidence>
<feature type="domain" description="Core" evidence="2">
    <location>
        <begin position="1"/>
        <end position="96"/>
    </location>
</feature>